<dbReference type="RefSeq" id="WP_311668635.1">
    <property type="nucleotide sequence ID" value="NZ_JAVREO010000011.1"/>
</dbReference>
<feature type="region of interest" description="Disordered" evidence="1">
    <location>
        <begin position="211"/>
        <end position="232"/>
    </location>
</feature>
<dbReference type="EMBL" id="JAVREO010000011">
    <property type="protein sequence ID" value="MDT0268551.1"/>
    <property type="molecule type" value="Genomic_DNA"/>
</dbReference>
<comment type="caution">
    <text evidence="2">The sequence shown here is derived from an EMBL/GenBank/DDBJ whole genome shotgun (WGS) entry which is preliminary data.</text>
</comment>
<protein>
    <submittedName>
        <fullName evidence="2">Uncharacterized protein</fullName>
    </submittedName>
</protein>
<evidence type="ECO:0000256" key="1">
    <source>
        <dbReference type="SAM" id="MobiDB-lite"/>
    </source>
</evidence>
<organism evidence="2 3">
    <name type="scientific">Streptomyces chisholmiae</name>
    <dbReference type="NCBI Taxonomy" id="3075540"/>
    <lineage>
        <taxon>Bacteria</taxon>
        <taxon>Bacillati</taxon>
        <taxon>Actinomycetota</taxon>
        <taxon>Actinomycetes</taxon>
        <taxon>Kitasatosporales</taxon>
        <taxon>Streptomycetaceae</taxon>
        <taxon>Streptomyces</taxon>
    </lineage>
</organism>
<sequence length="232" mass="25930">MTESTPQPAPTARPRPDAPPTDPEARTALWRRRLFEAEAGLTRFVVEARAGAHLQELLQVKHAIFESLPENNSETEWKAAFFRGQALMERFVVGYFGHDELAAWARSNSQVYAAVDPAPKHDATVPLARLNTQADLYDSDTEWLEQDPERAVLRIRHCAIWDYRELARDRGVTITLRSPCEYCVPATTAQITSKGLKASHRLTEDSEGNGCVWTAARTPAGPADDQRHGRKG</sequence>
<feature type="region of interest" description="Disordered" evidence="1">
    <location>
        <begin position="1"/>
        <end position="24"/>
    </location>
</feature>
<proteinExistence type="predicted"/>
<gene>
    <name evidence="2" type="ORF">RM844_19885</name>
</gene>
<evidence type="ECO:0000313" key="2">
    <source>
        <dbReference type="EMBL" id="MDT0268551.1"/>
    </source>
</evidence>
<feature type="compositionally biased region" description="Pro residues" evidence="1">
    <location>
        <begin position="7"/>
        <end position="22"/>
    </location>
</feature>
<evidence type="ECO:0000313" key="3">
    <source>
        <dbReference type="Proteomes" id="UP001183410"/>
    </source>
</evidence>
<accession>A0ABU2JUW8</accession>
<name>A0ABU2JUW8_9ACTN</name>
<keyword evidence="3" id="KW-1185">Reference proteome</keyword>
<dbReference type="Proteomes" id="UP001183410">
    <property type="component" value="Unassembled WGS sequence"/>
</dbReference>
<reference evidence="3" key="1">
    <citation type="submission" date="2023-07" db="EMBL/GenBank/DDBJ databases">
        <title>30 novel species of actinomycetes from the DSMZ collection.</title>
        <authorList>
            <person name="Nouioui I."/>
        </authorList>
    </citation>
    <scope>NUCLEOTIDE SEQUENCE [LARGE SCALE GENOMIC DNA]</scope>
    <source>
        <strain evidence="3">DSM 44915</strain>
    </source>
</reference>